<organism evidence="5 6">
    <name type="scientific">Cladophialophora chaetospira</name>
    <dbReference type="NCBI Taxonomy" id="386627"/>
    <lineage>
        <taxon>Eukaryota</taxon>
        <taxon>Fungi</taxon>
        <taxon>Dikarya</taxon>
        <taxon>Ascomycota</taxon>
        <taxon>Pezizomycotina</taxon>
        <taxon>Eurotiomycetes</taxon>
        <taxon>Chaetothyriomycetidae</taxon>
        <taxon>Chaetothyriales</taxon>
        <taxon>Herpotrichiellaceae</taxon>
        <taxon>Cladophialophora</taxon>
    </lineage>
</organism>
<protein>
    <recommendedName>
        <fullName evidence="7">Short-chain dehydrogenase</fullName>
    </recommendedName>
</protein>
<dbReference type="GO" id="GO:0016491">
    <property type="term" value="F:oxidoreductase activity"/>
    <property type="evidence" value="ECO:0007669"/>
    <property type="project" value="UniProtKB-KW"/>
</dbReference>
<evidence type="ECO:0000313" key="5">
    <source>
        <dbReference type="EMBL" id="KAJ9614547.1"/>
    </source>
</evidence>
<dbReference type="PANTHER" id="PTHR24320:SF272">
    <property type="entry name" value="NAD(P)-BINDING ROSSMANN-FOLD SUPERFAMILY PROTEIN"/>
    <property type="match status" value="1"/>
</dbReference>
<evidence type="ECO:0008006" key="7">
    <source>
        <dbReference type="Google" id="ProtNLM"/>
    </source>
</evidence>
<keyword evidence="6" id="KW-1185">Reference proteome</keyword>
<dbReference type="InterPro" id="IPR036291">
    <property type="entry name" value="NAD(P)-bd_dom_sf"/>
</dbReference>
<dbReference type="SUPFAM" id="SSF51735">
    <property type="entry name" value="NAD(P)-binding Rossmann-fold domains"/>
    <property type="match status" value="1"/>
</dbReference>
<dbReference type="EMBL" id="JAPDRK010000003">
    <property type="protein sequence ID" value="KAJ9614547.1"/>
    <property type="molecule type" value="Genomic_DNA"/>
</dbReference>
<gene>
    <name evidence="5" type="ORF">H2200_002684</name>
</gene>
<dbReference type="InterPro" id="IPR002347">
    <property type="entry name" value="SDR_fam"/>
</dbReference>
<evidence type="ECO:0000313" key="6">
    <source>
        <dbReference type="Proteomes" id="UP001172673"/>
    </source>
</evidence>
<reference evidence="5" key="1">
    <citation type="submission" date="2022-10" db="EMBL/GenBank/DDBJ databases">
        <title>Culturing micro-colonial fungi from biological soil crusts in the Mojave desert and describing Neophaeococcomyces mojavensis, and introducing the new genera and species Taxawa tesnikishii.</title>
        <authorList>
            <person name="Kurbessoian T."/>
            <person name="Stajich J.E."/>
        </authorList>
    </citation>
    <scope>NUCLEOTIDE SEQUENCE</scope>
    <source>
        <strain evidence="5">TK_41</strain>
    </source>
</reference>
<proteinExistence type="inferred from homology"/>
<evidence type="ECO:0000256" key="1">
    <source>
        <dbReference type="ARBA" id="ARBA00006484"/>
    </source>
</evidence>
<dbReference type="AlphaFoldDB" id="A0AA38XJC9"/>
<dbReference type="Proteomes" id="UP001172673">
    <property type="component" value="Unassembled WGS sequence"/>
</dbReference>
<keyword evidence="2" id="KW-0521">NADP</keyword>
<dbReference type="Pfam" id="PF00106">
    <property type="entry name" value="adh_short"/>
    <property type="match status" value="1"/>
</dbReference>
<dbReference type="PANTHER" id="PTHR24320">
    <property type="entry name" value="RETINOL DEHYDROGENASE"/>
    <property type="match status" value="1"/>
</dbReference>
<evidence type="ECO:0000256" key="3">
    <source>
        <dbReference type="ARBA" id="ARBA00023002"/>
    </source>
</evidence>
<feature type="region of interest" description="Disordered" evidence="4">
    <location>
        <begin position="1"/>
        <end position="27"/>
    </location>
</feature>
<evidence type="ECO:0000256" key="4">
    <source>
        <dbReference type="SAM" id="MobiDB-lite"/>
    </source>
</evidence>
<comment type="caution">
    <text evidence="5">The sequence shown here is derived from an EMBL/GenBank/DDBJ whole genome shotgun (WGS) entry which is preliminary data.</text>
</comment>
<name>A0AA38XJC9_9EURO</name>
<dbReference type="Gene3D" id="3.40.50.720">
    <property type="entry name" value="NAD(P)-binding Rossmann-like Domain"/>
    <property type="match status" value="1"/>
</dbReference>
<keyword evidence="3" id="KW-0560">Oxidoreductase</keyword>
<sequence>MATDPFAPYLSQHTTPISPGDSRPTAKQNLADEDLLDNSAWSGHTVLVTGATSGIGVKTVRALHATGANLYFTREAKRRRRSQNTSEGKLDVIMMDLESLQSVKKAAAEFLGGSAGRLNVLVNNAGIMGCPQDRTTDGFELQLGVIHLAHFALMAMLLPALIANSTAIFNSRILKVSSSSHRYSSIHFDDVNLTGNYDPFVKTANIWTANYIDRVYGPRGVHALSLHPSGIWSGLQRYAPANHSAVGKADPEIGLNTRSAEQDATTTVWAAVVKVWEGRGGKYLADCQIAASVMDLTSAMDSGVGPDAYNVEGEEKLWELSARFTGLSTP</sequence>
<evidence type="ECO:0000256" key="2">
    <source>
        <dbReference type="ARBA" id="ARBA00022857"/>
    </source>
</evidence>
<comment type="similarity">
    <text evidence="1">Belongs to the short-chain dehydrogenases/reductases (SDR) family.</text>
</comment>
<dbReference type="PRINTS" id="PR00081">
    <property type="entry name" value="GDHRDH"/>
</dbReference>
<accession>A0AA38XJC9</accession>